<evidence type="ECO:0000313" key="5">
    <source>
        <dbReference type="Proteomes" id="UP001174677"/>
    </source>
</evidence>
<evidence type="ECO:0000256" key="2">
    <source>
        <dbReference type="ARBA" id="ARBA00022679"/>
    </source>
</evidence>
<dbReference type="Pfam" id="PF02458">
    <property type="entry name" value="Transferase"/>
    <property type="match status" value="1"/>
</dbReference>
<dbReference type="PANTHER" id="PTHR31623">
    <property type="entry name" value="F21J9.9"/>
    <property type="match status" value="1"/>
</dbReference>
<reference evidence="4 5" key="1">
    <citation type="journal article" date="2023" name="Plant Biotechnol. J.">
        <title>Chromosome-level wild Hevea brasiliensis genome provides new tools for genomic-assisted breeding and valuable loci to elevate rubber yield.</title>
        <authorList>
            <person name="Cheng H."/>
            <person name="Song X."/>
            <person name="Hu Y."/>
            <person name="Wu T."/>
            <person name="Yang Q."/>
            <person name="An Z."/>
            <person name="Feng S."/>
            <person name="Deng Z."/>
            <person name="Wu W."/>
            <person name="Zeng X."/>
            <person name="Tu M."/>
            <person name="Wang X."/>
            <person name="Huang H."/>
        </authorList>
    </citation>
    <scope>NUCLEOTIDE SEQUENCE [LARGE SCALE GENOMIC DNA]</scope>
    <source>
        <strain evidence="4">MT/VB/25A 57/8</strain>
    </source>
</reference>
<proteinExistence type="inferred from homology"/>
<evidence type="ECO:0000256" key="3">
    <source>
        <dbReference type="ARBA" id="ARBA00023315"/>
    </source>
</evidence>
<organism evidence="4 5">
    <name type="scientific">Hevea brasiliensis</name>
    <name type="common">Para rubber tree</name>
    <name type="synonym">Siphonia brasiliensis</name>
    <dbReference type="NCBI Taxonomy" id="3981"/>
    <lineage>
        <taxon>Eukaryota</taxon>
        <taxon>Viridiplantae</taxon>
        <taxon>Streptophyta</taxon>
        <taxon>Embryophyta</taxon>
        <taxon>Tracheophyta</taxon>
        <taxon>Spermatophyta</taxon>
        <taxon>Magnoliopsida</taxon>
        <taxon>eudicotyledons</taxon>
        <taxon>Gunneridae</taxon>
        <taxon>Pentapetalae</taxon>
        <taxon>rosids</taxon>
        <taxon>fabids</taxon>
        <taxon>Malpighiales</taxon>
        <taxon>Euphorbiaceae</taxon>
        <taxon>Crotonoideae</taxon>
        <taxon>Micrandreae</taxon>
        <taxon>Hevea</taxon>
    </lineage>
</organism>
<dbReference type="EMBL" id="JARPOI010000010">
    <property type="protein sequence ID" value="KAJ9169396.1"/>
    <property type="molecule type" value="Genomic_DNA"/>
</dbReference>
<gene>
    <name evidence="4" type="ORF">P3X46_017598</name>
</gene>
<dbReference type="Gene3D" id="3.30.559.10">
    <property type="entry name" value="Chloramphenicol acetyltransferase-like domain"/>
    <property type="match status" value="2"/>
</dbReference>
<evidence type="ECO:0000256" key="1">
    <source>
        <dbReference type="ARBA" id="ARBA00009861"/>
    </source>
</evidence>
<name>A0ABQ9LN45_HEVBR</name>
<dbReference type="InterPro" id="IPR023213">
    <property type="entry name" value="CAT-like_dom_sf"/>
</dbReference>
<sequence length="421" mass="46759">MEINVKIVKKEIIKPSSPTPNHLRNFKLSLLDQFSPAAYASMVLFYSIIGTANQHFVPLAGRINDNAVIECSDQGTLFVEARVDCLLSKLLEKPNNQVIRKFIPVDIIECSEEHGDRALLLVQASFFSCGGLAIGVSISHKIADASTVSTFIKGWAAAAYGAHDEAVLPLVEVSSIFPPQNLPFKMLSVKFNEEKCVTERCVFQASKIAALQTKATSESVRPPTRVEAVTALIWKCATKASRSNSKQSRPSVLAQSVNIRKRMEPPLPENTMGNLMGHFASRARESDIDLANLVVQMRKGMQDFGENYVKKLQEGNPVIAITKALKEFENLLHGGNTDFYIFTSLCRFPFYGIDFGWGKPTWVTSPRYPFKNIIALIDSRDGDGIEAWVTLTEEDMAFFERDQELLEFASLNPSVMPKCSP</sequence>
<keyword evidence="2" id="KW-0808">Transferase</keyword>
<protein>
    <recommendedName>
        <fullName evidence="6">BAHD acyltransferase</fullName>
    </recommendedName>
</protein>
<keyword evidence="5" id="KW-1185">Reference proteome</keyword>
<keyword evidence="3" id="KW-0012">Acyltransferase</keyword>
<comment type="similarity">
    <text evidence="1">Belongs to the plant acyltransferase family.</text>
</comment>
<dbReference type="PANTHER" id="PTHR31623:SF122">
    <property type="entry name" value="HXXXD-TYPE ACYL-TRANSFERASE FAMILY PROTEIN"/>
    <property type="match status" value="1"/>
</dbReference>
<evidence type="ECO:0000313" key="4">
    <source>
        <dbReference type="EMBL" id="KAJ9169396.1"/>
    </source>
</evidence>
<accession>A0ABQ9LN45</accession>
<comment type="caution">
    <text evidence="4">The sequence shown here is derived from an EMBL/GenBank/DDBJ whole genome shotgun (WGS) entry which is preliminary data.</text>
</comment>
<dbReference type="Proteomes" id="UP001174677">
    <property type="component" value="Chromosome 10"/>
</dbReference>
<evidence type="ECO:0008006" key="6">
    <source>
        <dbReference type="Google" id="ProtNLM"/>
    </source>
</evidence>